<keyword evidence="2" id="KW-1185">Reference proteome</keyword>
<comment type="caution">
    <text evidence="1">The sequence shown here is derived from an EMBL/GenBank/DDBJ whole genome shotgun (WGS) entry which is preliminary data.</text>
</comment>
<organism evidence="1 2">
    <name type="scientific">Populus alba</name>
    <name type="common">White poplar</name>
    <dbReference type="NCBI Taxonomy" id="43335"/>
    <lineage>
        <taxon>Eukaryota</taxon>
        <taxon>Viridiplantae</taxon>
        <taxon>Streptophyta</taxon>
        <taxon>Embryophyta</taxon>
        <taxon>Tracheophyta</taxon>
        <taxon>Spermatophyta</taxon>
        <taxon>Magnoliopsida</taxon>
        <taxon>eudicotyledons</taxon>
        <taxon>Gunneridae</taxon>
        <taxon>Pentapetalae</taxon>
        <taxon>rosids</taxon>
        <taxon>fabids</taxon>
        <taxon>Malpighiales</taxon>
        <taxon>Salicaceae</taxon>
        <taxon>Saliceae</taxon>
        <taxon>Populus</taxon>
    </lineage>
</organism>
<name>A0ACC4BCK2_POPAL</name>
<protein>
    <submittedName>
        <fullName evidence="1">Uncharacterized protein</fullName>
    </submittedName>
</protein>
<evidence type="ECO:0000313" key="2">
    <source>
        <dbReference type="Proteomes" id="UP000309997"/>
    </source>
</evidence>
<gene>
    <name evidence="1" type="ORF">D5086_021523</name>
</gene>
<dbReference type="EMBL" id="RCHU02000011">
    <property type="protein sequence ID" value="KAL3576240.1"/>
    <property type="molecule type" value="Genomic_DNA"/>
</dbReference>
<accession>A0ACC4BCK2</accession>
<evidence type="ECO:0000313" key="1">
    <source>
        <dbReference type="EMBL" id="KAL3576240.1"/>
    </source>
</evidence>
<sequence length="99" mass="10745">MEGSGVVANLDLPFSGTPWLEKSKMTGTISAASLFLRVSWLLAPSADLRCFLGEYVWGWVSMIFLEREGGCDEFGAGLAGLGSCGRVETRRIARKENTL</sequence>
<proteinExistence type="predicted"/>
<dbReference type="Proteomes" id="UP000309997">
    <property type="component" value="Unassembled WGS sequence"/>
</dbReference>
<reference evidence="1 2" key="1">
    <citation type="journal article" date="2024" name="Plant Biotechnol. J.">
        <title>Genome and CRISPR/Cas9 system of a widespread forest tree (Populus alba) in the world.</title>
        <authorList>
            <person name="Liu Y.J."/>
            <person name="Jiang P.F."/>
            <person name="Han X.M."/>
            <person name="Li X.Y."/>
            <person name="Wang H.M."/>
            <person name="Wang Y.J."/>
            <person name="Wang X.X."/>
            <person name="Zeng Q.Y."/>
        </authorList>
    </citation>
    <scope>NUCLEOTIDE SEQUENCE [LARGE SCALE GENOMIC DNA]</scope>
    <source>
        <strain evidence="2">cv. PAL-ZL1</strain>
    </source>
</reference>